<dbReference type="PANTHER" id="PTHR35910">
    <property type="entry name" value="2EXR DOMAIN-CONTAINING PROTEIN"/>
    <property type="match status" value="1"/>
</dbReference>
<evidence type="ECO:0000259" key="2">
    <source>
        <dbReference type="Pfam" id="PF20150"/>
    </source>
</evidence>
<evidence type="ECO:0000259" key="1">
    <source>
        <dbReference type="Pfam" id="PF13391"/>
    </source>
</evidence>
<organism evidence="3 4">
    <name type="scientific">Dactylonectria estremocensis</name>
    <dbReference type="NCBI Taxonomy" id="1079267"/>
    <lineage>
        <taxon>Eukaryota</taxon>
        <taxon>Fungi</taxon>
        <taxon>Dikarya</taxon>
        <taxon>Ascomycota</taxon>
        <taxon>Pezizomycotina</taxon>
        <taxon>Sordariomycetes</taxon>
        <taxon>Hypocreomycetidae</taxon>
        <taxon>Hypocreales</taxon>
        <taxon>Nectriaceae</taxon>
        <taxon>Dactylonectria</taxon>
    </lineage>
</organism>
<dbReference type="EMBL" id="JAGMUU010000025">
    <property type="protein sequence ID" value="KAH7123412.1"/>
    <property type="molecule type" value="Genomic_DNA"/>
</dbReference>
<dbReference type="Proteomes" id="UP000717696">
    <property type="component" value="Unassembled WGS sequence"/>
</dbReference>
<feature type="domain" description="2EXR" evidence="2">
    <location>
        <begin position="390"/>
        <end position="513"/>
    </location>
</feature>
<feature type="domain" description="HNH nuclease" evidence="1">
    <location>
        <begin position="151"/>
        <end position="216"/>
    </location>
</feature>
<accession>A0A9P9DQV7</accession>
<name>A0A9P9DQV7_9HYPO</name>
<dbReference type="PANTHER" id="PTHR35910:SF1">
    <property type="entry name" value="2EXR DOMAIN-CONTAINING PROTEIN"/>
    <property type="match status" value="1"/>
</dbReference>
<dbReference type="AlphaFoldDB" id="A0A9P9DQV7"/>
<dbReference type="OrthoDB" id="2142759at2759"/>
<comment type="caution">
    <text evidence="3">The sequence shown here is derived from an EMBL/GenBank/DDBJ whole genome shotgun (WGS) entry which is preliminary data.</text>
</comment>
<sequence>MHLKPPRRPPPPAPQCTVRPVIIRHPHYSAHENTLLRLPSLDVATSQDKVDSEFGYGIHHLTALAACQIIAGNTAYLSYDRHGEQPVELDYNGILTEREYYLQVDKETYDVPPYAIICDFEDWQFPHGGLPGAWARLNQTPSEIESPSSGCIMTGALTKDIAHLIPQASASWFRRNRMGDYLTNPRGPFSPDNEANVCRLREDLRKDFDKLAFAFVPKFTGRGYRLVAHYLSAADNLIHPASTFHNQMTYQLDKIAPEFLLARFAYTIFRLLHGFTAQTARRLAIVEPSEDELGLCAWVHNVYTMTPAEVAARRTELARRSISKKRTLEEAGIDDEVPIGLSLNGQLIMGHEQLVERPSEPVSSLATPRLVRNIVNHGSRPQQIPERPIRFTDLPPEARLMIWEATWPEPRVIEIVTIVHDNPETGDIDDYARLQLFGSISSWLMSDHSWRLADSRPESPRNSFRLPPDENAYPIALSICSESRTHTLKSFYRMRHYHHPSWSFYFNPTCDILWLSDDLWNLEEEDVTELTTSYGRQLADVQNVILSVNRWSEIADLGILRLLGGVNIMQILLGANQTPTDVLQLQNRVQLQFGDDERWCFMFQFVDRLYNPCGEVAVGRIRHGACVPGVAWVCSGAIRTPHLPISLGQDAFI</sequence>
<reference evidence="3" key="1">
    <citation type="journal article" date="2021" name="Nat. Commun.">
        <title>Genetic determinants of endophytism in the Arabidopsis root mycobiome.</title>
        <authorList>
            <person name="Mesny F."/>
            <person name="Miyauchi S."/>
            <person name="Thiergart T."/>
            <person name="Pickel B."/>
            <person name="Atanasova L."/>
            <person name="Karlsson M."/>
            <person name="Huettel B."/>
            <person name="Barry K.W."/>
            <person name="Haridas S."/>
            <person name="Chen C."/>
            <person name="Bauer D."/>
            <person name="Andreopoulos W."/>
            <person name="Pangilinan J."/>
            <person name="LaButti K."/>
            <person name="Riley R."/>
            <person name="Lipzen A."/>
            <person name="Clum A."/>
            <person name="Drula E."/>
            <person name="Henrissat B."/>
            <person name="Kohler A."/>
            <person name="Grigoriev I.V."/>
            <person name="Martin F.M."/>
            <person name="Hacquard S."/>
        </authorList>
    </citation>
    <scope>NUCLEOTIDE SEQUENCE</scope>
    <source>
        <strain evidence="3">MPI-CAGE-AT-0021</strain>
    </source>
</reference>
<dbReference type="InterPro" id="IPR003615">
    <property type="entry name" value="HNH_nuc"/>
</dbReference>
<evidence type="ECO:0000313" key="4">
    <source>
        <dbReference type="Proteomes" id="UP000717696"/>
    </source>
</evidence>
<gene>
    <name evidence="3" type="ORF">B0J13DRAFT_153866</name>
</gene>
<protein>
    <recommendedName>
        <fullName evidence="5">HNH nuclease domain-containing protein</fullName>
    </recommendedName>
</protein>
<proteinExistence type="predicted"/>
<keyword evidence="4" id="KW-1185">Reference proteome</keyword>
<dbReference type="Pfam" id="PF13391">
    <property type="entry name" value="HNH_2"/>
    <property type="match status" value="1"/>
</dbReference>
<evidence type="ECO:0000313" key="3">
    <source>
        <dbReference type="EMBL" id="KAH7123412.1"/>
    </source>
</evidence>
<dbReference type="Pfam" id="PF20150">
    <property type="entry name" value="2EXR"/>
    <property type="match status" value="1"/>
</dbReference>
<evidence type="ECO:0008006" key="5">
    <source>
        <dbReference type="Google" id="ProtNLM"/>
    </source>
</evidence>
<dbReference type="InterPro" id="IPR045518">
    <property type="entry name" value="2EXR"/>
</dbReference>